<dbReference type="PANTHER" id="PTHR43331:SF1">
    <property type="entry name" value="HOMOSERINE DEHYDROGENASE"/>
    <property type="match status" value="1"/>
</dbReference>
<dbReference type="Gene3D" id="3.30.70.260">
    <property type="match status" value="1"/>
</dbReference>
<dbReference type="STRING" id="2880.D7FNL8"/>
<dbReference type="InParanoid" id="D7FNL8"/>
<sequence>MSSWSQAFVVPTASSSRAVSGAFTPTVNSRTPVWESGAVERRRLRAALRMVAAEKEAAAPATTTGPSPVGAPLRVGMFGGGTVGGGVYEICEQDKKAFFQGLGCDSEIIKVCVRDSKKPRDYKMDPKTEVVTDYAAILDDDSINCVVELMGGVTDAKDVVFEAIRRNKHVVTANKALVAAYLGEIQELLKEHPGVTFGYEAAVCGGIPIIATLQNDYLGDKILKVCGIMNGTTNFMLSKMESEGADYGEVLKEAQDLGYAEADPTADVEGFDVQAKIALLTKLAFGATVPSDLIQCKGISSLTSVDFEYAKMMKSTIKLLGTAMRSPDGEKLSVFVSPVLVPLSHPIASARGAGNIVSVDSKNMGTASFSGPGAGRYPTANSVVNDIVRLGTGKVGSPFPFDKEWELESDFTSAFYLRITCSDDLGIIQRVGELAAENGVSIHAILQNPIEDVDNVDFVVTTDPCKQSQVDELSSSIGQEKWAKGVPLILTLL</sequence>
<accession>D7FNL8</accession>
<evidence type="ECO:0000256" key="5">
    <source>
        <dbReference type="ARBA" id="ARBA00013376"/>
    </source>
</evidence>
<dbReference type="EMBL" id="FN648291">
    <property type="protein sequence ID" value="CBJ26029.1"/>
    <property type="molecule type" value="Genomic_DNA"/>
</dbReference>
<protein>
    <recommendedName>
        <fullName evidence="5 11">Homoserine dehydrogenase</fullName>
        <ecNumber evidence="4 11">1.1.1.3</ecNumber>
    </recommendedName>
</protein>
<keyword evidence="8 11" id="KW-0521">NADP</keyword>
<dbReference type="Gene3D" id="3.30.360.10">
    <property type="entry name" value="Dihydrodipicolinate Reductase, domain 2"/>
    <property type="match status" value="1"/>
</dbReference>
<keyword evidence="15" id="KW-1185">Reference proteome</keyword>
<dbReference type="GO" id="GO:0009086">
    <property type="term" value="P:methionine biosynthetic process"/>
    <property type="evidence" value="ECO:0007669"/>
    <property type="project" value="UniProtKB-KW"/>
</dbReference>
<evidence type="ECO:0000256" key="7">
    <source>
        <dbReference type="ARBA" id="ARBA00022697"/>
    </source>
</evidence>
<dbReference type="GO" id="GO:0004412">
    <property type="term" value="F:homoserine dehydrogenase activity"/>
    <property type="evidence" value="ECO:0007669"/>
    <property type="project" value="UniProtKB-EC"/>
</dbReference>
<comment type="pathway">
    <text evidence="2 11">Amino-acid biosynthesis; L-methionine biosynthesis via de novo pathway; L-homoserine from L-aspartate: step 3/3.</text>
</comment>
<dbReference type="GO" id="GO:0050661">
    <property type="term" value="F:NADP binding"/>
    <property type="evidence" value="ECO:0007669"/>
    <property type="project" value="InterPro"/>
</dbReference>
<evidence type="ECO:0000313" key="14">
    <source>
        <dbReference type="EMBL" id="CBJ26029.1"/>
    </source>
</evidence>
<comment type="similarity">
    <text evidence="3 12">Belongs to the homoserine dehydrogenase family.</text>
</comment>
<dbReference type="Proteomes" id="UP000002630">
    <property type="component" value="Linkage Group LG02"/>
</dbReference>
<dbReference type="Pfam" id="PF00742">
    <property type="entry name" value="Homoserine_dh"/>
    <property type="match status" value="1"/>
</dbReference>
<dbReference type="NCBIfam" id="NF004976">
    <property type="entry name" value="PRK06349.1"/>
    <property type="match status" value="1"/>
</dbReference>
<evidence type="ECO:0000256" key="8">
    <source>
        <dbReference type="ARBA" id="ARBA00022857"/>
    </source>
</evidence>
<keyword evidence="10 11" id="KW-0486">Methionine biosynthesis</keyword>
<dbReference type="InterPro" id="IPR019811">
    <property type="entry name" value="HDH_CS"/>
</dbReference>
<dbReference type="FunFam" id="3.30.360.10:FF:000005">
    <property type="entry name" value="Homoserine dehydrogenase"/>
    <property type="match status" value="1"/>
</dbReference>
<comment type="pathway">
    <text evidence="1 11">Amino-acid biosynthesis; L-threonine biosynthesis; L-threonine from L-aspartate: step 3/5.</text>
</comment>
<dbReference type="EC" id="1.1.1.3" evidence="4 11"/>
<evidence type="ECO:0000256" key="3">
    <source>
        <dbReference type="ARBA" id="ARBA00006753"/>
    </source>
</evidence>
<keyword evidence="9 11" id="KW-0560">Oxidoreductase</keyword>
<evidence type="ECO:0000256" key="4">
    <source>
        <dbReference type="ARBA" id="ARBA00013213"/>
    </source>
</evidence>
<evidence type="ECO:0000256" key="11">
    <source>
        <dbReference type="RuleBase" id="RU000579"/>
    </source>
</evidence>
<dbReference type="PROSITE" id="PS01042">
    <property type="entry name" value="HOMOSER_DHGENASE"/>
    <property type="match status" value="1"/>
</dbReference>
<dbReference type="SUPFAM" id="SSF55347">
    <property type="entry name" value="Glyceraldehyde-3-phosphate dehydrogenase-like, C-terminal domain"/>
    <property type="match status" value="1"/>
</dbReference>
<gene>
    <name evidence="14" type="primary">HSDH</name>
    <name evidence="14" type="ORF">Esi_0018_0111</name>
</gene>
<dbReference type="EMBL" id="FN649727">
    <property type="protein sequence ID" value="CBJ26029.1"/>
    <property type="molecule type" value="Genomic_DNA"/>
</dbReference>
<evidence type="ECO:0000256" key="1">
    <source>
        <dbReference type="ARBA" id="ARBA00005056"/>
    </source>
</evidence>
<dbReference type="InterPro" id="IPR001342">
    <property type="entry name" value="HDH_cat"/>
</dbReference>
<proteinExistence type="inferred from homology"/>
<dbReference type="SUPFAM" id="SSF55021">
    <property type="entry name" value="ACT-like"/>
    <property type="match status" value="1"/>
</dbReference>
<dbReference type="InterPro" id="IPR045865">
    <property type="entry name" value="ACT-like_dom_sf"/>
</dbReference>
<evidence type="ECO:0000256" key="12">
    <source>
        <dbReference type="RuleBase" id="RU004171"/>
    </source>
</evidence>
<dbReference type="Pfam" id="PF03447">
    <property type="entry name" value="NAD_binding_3"/>
    <property type="match status" value="1"/>
</dbReference>
<dbReference type="AlphaFoldDB" id="D7FNL8"/>
<keyword evidence="6 11" id="KW-0028">Amino-acid biosynthesis</keyword>
<dbReference type="OrthoDB" id="67851at2759"/>
<dbReference type="eggNOG" id="ENOG502QT5B">
    <property type="taxonomic scope" value="Eukaryota"/>
</dbReference>
<evidence type="ECO:0000256" key="2">
    <source>
        <dbReference type="ARBA" id="ARBA00005062"/>
    </source>
</evidence>
<evidence type="ECO:0000256" key="6">
    <source>
        <dbReference type="ARBA" id="ARBA00022605"/>
    </source>
</evidence>
<feature type="domain" description="ACT" evidence="13">
    <location>
        <begin position="416"/>
        <end position="488"/>
    </location>
</feature>
<dbReference type="Gene3D" id="3.40.50.720">
    <property type="entry name" value="NAD(P)-binding Rossmann-like Domain"/>
    <property type="match status" value="1"/>
</dbReference>
<dbReference type="UniPathway" id="UPA00051">
    <property type="reaction ID" value="UER00465"/>
</dbReference>
<dbReference type="GO" id="GO:0009088">
    <property type="term" value="P:threonine biosynthetic process"/>
    <property type="evidence" value="ECO:0007669"/>
    <property type="project" value="UniProtKB-UniPathway"/>
</dbReference>
<evidence type="ECO:0000259" key="13">
    <source>
        <dbReference type="PROSITE" id="PS51671"/>
    </source>
</evidence>
<dbReference type="PROSITE" id="PS51671">
    <property type="entry name" value="ACT"/>
    <property type="match status" value="1"/>
</dbReference>
<dbReference type="InterPro" id="IPR002912">
    <property type="entry name" value="ACT_dom"/>
</dbReference>
<keyword evidence="7 11" id="KW-0791">Threonine biosynthesis</keyword>
<organism evidence="14 15">
    <name type="scientific">Ectocarpus siliculosus</name>
    <name type="common">Brown alga</name>
    <name type="synonym">Conferva siliculosa</name>
    <dbReference type="NCBI Taxonomy" id="2880"/>
    <lineage>
        <taxon>Eukaryota</taxon>
        <taxon>Sar</taxon>
        <taxon>Stramenopiles</taxon>
        <taxon>Ochrophyta</taxon>
        <taxon>PX clade</taxon>
        <taxon>Phaeophyceae</taxon>
        <taxon>Ectocarpales</taxon>
        <taxon>Ectocarpaceae</taxon>
        <taxon>Ectocarpus</taxon>
    </lineage>
</organism>
<evidence type="ECO:0000256" key="9">
    <source>
        <dbReference type="ARBA" id="ARBA00023002"/>
    </source>
</evidence>
<reference evidence="14 15" key="1">
    <citation type="journal article" date="2010" name="Nature">
        <title>The Ectocarpus genome and the independent evolution of multicellularity in brown algae.</title>
        <authorList>
            <person name="Cock J.M."/>
            <person name="Sterck L."/>
            <person name="Rouze P."/>
            <person name="Scornet D."/>
            <person name="Allen A.E."/>
            <person name="Amoutzias G."/>
            <person name="Anthouard V."/>
            <person name="Artiguenave F."/>
            <person name="Aury J.M."/>
            <person name="Badger J.H."/>
            <person name="Beszteri B."/>
            <person name="Billiau K."/>
            <person name="Bonnet E."/>
            <person name="Bothwell J.H."/>
            <person name="Bowler C."/>
            <person name="Boyen C."/>
            <person name="Brownlee C."/>
            <person name="Carrano C.J."/>
            <person name="Charrier B."/>
            <person name="Cho G.Y."/>
            <person name="Coelho S.M."/>
            <person name="Collen J."/>
            <person name="Corre E."/>
            <person name="Da Silva C."/>
            <person name="Delage L."/>
            <person name="Delaroque N."/>
            <person name="Dittami S.M."/>
            <person name="Doulbeau S."/>
            <person name="Elias M."/>
            <person name="Farnham G."/>
            <person name="Gachon C.M."/>
            <person name="Gschloessl B."/>
            <person name="Heesch S."/>
            <person name="Jabbari K."/>
            <person name="Jubin C."/>
            <person name="Kawai H."/>
            <person name="Kimura K."/>
            <person name="Kloareg B."/>
            <person name="Kupper F.C."/>
            <person name="Lang D."/>
            <person name="Le Bail A."/>
            <person name="Leblanc C."/>
            <person name="Lerouge P."/>
            <person name="Lohr M."/>
            <person name="Lopez P.J."/>
            <person name="Martens C."/>
            <person name="Maumus F."/>
            <person name="Michel G."/>
            <person name="Miranda-Saavedra D."/>
            <person name="Morales J."/>
            <person name="Moreau H."/>
            <person name="Motomura T."/>
            <person name="Nagasato C."/>
            <person name="Napoli C.A."/>
            <person name="Nelson D.R."/>
            <person name="Nyvall-Collen P."/>
            <person name="Peters A.F."/>
            <person name="Pommier C."/>
            <person name="Potin P."/>
            <person name="Poulain J."/>
            <person name="Quesneville H."/>
            <person name="Read B."/>
            <person name="Rensing S.A."/>
            <person name="Ritter A."/>
            <person name="Rousvoal S."/>
            <person name="Samanta M."/>
            <person name="Samson G."/>
            <person name="Schroeder D.C."/>
            <person name="Segurens B."/>
            <person name="Strittmatter M."/>
            <person name="Tonon T."/>
            <person name="Tregear J.W."/>
            <person name="Valentin K."/>
            <person name="von Dassow P."/>
            <person name="Yamagishi T."/>
            <person name="Van de Peer Y."/>
            <person name="Wincker P."/>
        </authorList>
    </citation>
    <scope>NUCLEOTIDE SEQUENCE [LARGE SCALE GENOMIC DNA]</scope>
    <source>
        <strain evidence="15">Ec32 / CCAP1310/4</strain>
    </source>
</reference>
<evidence type="ECO:0000256" key="10">
    <source>
        <dbReference type="ARBA" id="ARBA00023167"/>
    </source>
</evidence>
<dbReference type="InterPro" id="IPR005106">
    <property type="entry name" value="Asp/hSer_DH_NAD-bd"/>
</dbReference>
<dbReference type="SUPFAM" id="SSF51735">
    <property type="entry name" value="NAD(P)-binding Rossmann-fold domains"/>
    <property type="match status" value="1"/>
</dbReference>
<dbReference type="PANTHER" id="PTHR43331">
    <property type="entry name" value="HOMOSERINE DEHYDROGENASE"/>
    <property type="match status" value="1"/>
</dbReference>
<comment type="catalytic activity">
    <reaction evidence="11">
        <text>L-homoserine + NADP(+) = L-aspartate 4-semialdehyde + NADPH + H(+)</text>
        <dbReference type="Rhea" id="RHEA:15761"/>
        <dbReference type="ChEBI" id="CHEBI:15378"/>
        <dbReference type="ChEBI" id="CHEBI:57476"/>
        <dbReference type="ChEBI" id="CHEBI:57783"/>
        <dbReference type="ChEBI" id="CHEBI:58349"/>
        <dbReference type="ChEBI" id="CHEBI:537519"/>
        <dbReference type="EC" id="1.1.1.3"/>
    </reaction>
</comment>
<dbReference type="UniPathway" id="UPA00050">
    <property type="reaction ID" value="UER00063"/>
</dbReference>
<name>D7FNL8_ECTSI</name>
<dbReference type="InterPro" id="IPR036291">
    <property type="entry name" value="NAD(P)-bd_dom_sf"/>
</dbReference>
<evidence type="ECO:0000313" key="15">
    <source>
        <dbReference type="Proteomes" id="UP000002630"/>
    </source>
</evidence>